<dbReference type="InterPro" id="IPR023214">
    <property type="entry name" value="HAD_sf"/>
</dbReference>
<dbReference type="SFLD" id="SFLDS00003">
    <property type="entry name" value="Haloacid_Dehalogenase"/>
    <property type="match status" value="1"/>
</dbReference>
<evidence type="ECO:0000256" key="1">
    <source>
        <dbReference type="ARBA" id="ARBA00006171"/>
    </source>
</evidence>
<dbReference type="NCBIfam" id="TIGR01509">
    <property type="entry name" value="HAD-SF-IA-v3"/>
    <property type="match status" value="1"/>
</dbReference>
<name>A0A1I1E1M9_9SPHI</name>
<dbReference type="CDD" id="cd02598">
    <property type="entry name" value="HAD_BPGM"/>
    <property type="match status" value="1"/>
</dbReference>
<dbReference type="Proteomes" id="UP000199577">
    <property type="component" value="Unassembled WGS sequence"/>
</dbReference>
<evidence type="ECO:0000256" key="5">
    <source>
        <dbReference type="ARBA" id="ARBA00023235"/>
    </source>
</evidence>
<proteinExistence type="inferred from homology"/>
<feature type="site" description="Important for catalytic activity and assists the phosphoryl transfer reaction to Asp8 by balancing charge and orienting the reacting groups" evidence="13">
    <location>
        <position position="157"/>
    </location>
</feature>
<accession>A0A1I1E1M9</accession>
<evidence type="ECO:0000256" key="8">
    <source>
        <dbReference type="ARBA" id="ARBA00044968"/>
    </source>
</evidence>
<evidence type="ECO:0000256" key="7">
    <source>
        <dbReference type="ARBA" id="ARBA00044926"/>
    </source>
</evidence>
<comment type="catalytic activity">
    <reaction evidence="7">
        <text>beta-D-glucose 1-phosphate = beta-D-glucose 6-phosphate</text>
        <dbReference type="Rhea" id="RHEA:20113"/>
        <dbReference type="ChEBI" id="CHEBI:57684"/>
        <dbReference type="ChEBI" id="CHEBI:58247"/>
        <dbReference type="EC" id="5.4.2.6"/>
    </reaction>
</comment>
<dbReference type="PANTHER" id="PTHR46193">
    <property type="entry name" value="6-PHOSPHOGLUCONATE PHOSPHATASE"/>
    <property type="match status" value="1"/>
</dbReference>
<feature type="binding site" evidence="11">
    <location>
        <begin position="21"/>
        <end position="23"/>
    </location>
    <ligand>
        <name>substrate</name>
    </ligand>
</feature>
<evidence type="ECO:0000313" key="15">
    <source>
        <dbReference type="Proteomes" id="UP000199577"/>
    </source>
</evidence>
<organism evidence="14 15">
    <name type="scientific">Parapedobacter composti</name>
    <dbReference type="NCBI Taxonomy" id="623281"/>
    <lineage>
        <taxon>Bacteria</taxon>
        <taxon>Pseudomonadati</taxon>
        <taxon>Bacteroidota</taxon>
        <taxon>Sphingobacteriia</taxon>
        <taxon>Sphingobacteriales</taxon>
        <taxon>Sphingobacteriaceae</taxon>
        <taxon>Parapedobacter</taxon>
    </lineage>
</organism>
<evidence type="ECO:0000256" key="11">
    <source>
        <dbReference type="PIRSR" id="PIRSR610972-2"/>
    </source>
</evidence>
<keyword evidence="6" id="KW-0119">Carbohydrate metabolism</keyword>
<feature type="site" description="Important for catalytic activity and assists the phosphoryl transfer reaction to Asp8 by balancing charge and orienting the reacting groups" evidence="13">
    <location>
        <position position="126"/>
    </location>
</feature>
<dbReference type="AlphaFoldDB" id="A0A1I1E1M9"/>
<dbReference type="InterPro" id="IPR010976">
    <property type="entry name" value="B-phosphoglucomutase_hydrolase"/>
</dbReference>
<dbReference type="Gene3D" id="3.40.50.1000">
    <property type="entry name" value="HAD superfamily/HAD-like"/>
    <property type="match status" value="1"/>
</dbReference>
<protein>
    <recommendedName>
        <fullName evidence="9">Beta-phosphoglucomutase</fullName>
        <ecNumber evidence="8">5.4.2.6</ecNumber>
    </recommendedName>
</protein>
<comment type="cofactor">
    <cofactor evidence="12">
        <name>Mg(2+)</name>
        <dbReference type="ChEBI" id="CHEBI:18420"/>
    </cofactor>
    <text evidence="12">Binds 2 magnesium ions per subunit.</text>
</comment>
<gene>
    <name evidence="14" type="ORF">SAMN05421747_101115</name>
</gene>
<feature type="binding site" evidence="11">
    <location>
        <position position="64"/>
    </location>
    <ligand>
        <name>substrate</name>
    </ligand>
</feature>
<dbReference type="SFLD" id="SFLDG01135">
    <property type="entry name" value="C1.5.6:_HAD__Beta-PGM__Phospha"/>
    <property type="match status" value="1"/>
</dbReference>
<feature type="active site" description="Nucleophile" evidence="10">
    <location>
        <position position="21"/>
    </location>
</feature>
<keyword evidence="2" id="KW-0597">Phosphoprotein</keyword>
<dbReference type="PRINTS" id="PR00413">
    <property type="entry name" value="HADHALOGNASE"/>
</dbReference>
<feature type="binding site" evidence="11">
    <location>
        <begin position="126"/>
        <end position="130"/>
    </location>
    <ligand>
        <name>substrate</name>
    </ligand>
</feature>
<dbReference type="EMBL" id="FOLL01000001">
    <property type="protein sequence ID" value="SFB78763.1"/>
    <property type="molecule type" value="Genomic_DNA"/>
</dbReference>
<feature type="binding site" evidence="11">
    <location>
        <position position="37"/>
    </location>
    <ligand>
        <name>substrate</name>
    </ligand>
</feature>
<keyword evidence="15" id="KW-1185">Reference proteome</keyword>
<dbReference type="InterPro" id="IPR023198">
    <property type="entry name" value="PGP-like_dom2"/>
</dbReference>
<keyword evidence="5" id="KW-0413">Isomerase</keyword>
<dbReference type="OrthoDB" id="9797743at2"/>
<dbReference type="GO" id="GO:0008801">
    <property type="term" value="F:beta-phosphoglucomutase activity"/>
    <property type="evidence" value="ECO:0007669"/>
    <property type="project" value="UniProtKB-EC"/>
</dbReference>
<dbReference type="GO" id="GO:0000287">
    <property type="term" value="F:magnesium ion binding"/>
    <property type="evidence" value="ECO:0007669"/>
    <property type="project" value="InterPro"/>
</dbReference>
<evidence type="ECO:0000313" key="14">
    <source>
        <dbReference type="EMBL" id="SFB78763.1"/>
    </source>
</evidence>
<dbReference type="InterPro" id="IPR036412">
    <property type="entry name" value="HAD-like_sf"/>
</dbReference>
<evidence type="ECO:0000256" key="13">
    <source>
        <dbReference type="PIRSR" id="PIRSR610972-4"/>
    </source>
</evidence>
<dbReference type="PANTHER" id="PTHR46193:SF18">
    <property type="entry name" value="HEXITOL PHOSPHATASE B"/>
    <property type="match status" value="1"/>
</dbReference>
<comment type="similarity">
    <text evidence="1">Belongs to the HAD-like hydrolase superfamily. CbbY/CbbZ/Gph/YieH family.</text>
</comment>
<feature type="binding site" evidence="12">
    <location>
        <position position="181"/>
    </location>
    <ligand>
        <name>Mg(2+)</name>
        <dbReference type="ChEBI" id="CHEBI:18420"/>
    </ligand>
</feature>
<dbReference type="Gene3D" id="1.10.150.240">
    <property type="entry name" value="Putative phosphatase, domain 2"/>
    <property type="match status" value="1"/>
</dbReference>
<dbReference type="SFLD" id="SFLDG01129">
    <property type="entry name" value="C1.5:_HAD__Beta-PGM__Phosphata"/>
    <property type="match status" value="1"/>
</dbReference>
<feature type="binding site" evidence="12">
    <location>
        <position position="182"/>
    </location>
    <ligand>
        <name>Mg(2+)</name>
        <dbReference type="ChEBI" id="CHEBI:18420"/>
    </ligand>
</feature>
<dbReference type="EC" id="5.4.2.6" evidence="8"/>
<feature type="binding site" evidence="11">
    <location>
        <position position="88"/>
    </location>
    <ligand>
        <name>substrate</name>
    </ligand>
</feature>
<evidence type="ECO:0000256" key="6">
    <source>
        <dbReference type="ARBA" id="ARBA00023277"/>
    </source>
</evidence>
<evidence type="ECO:0000256" key="9">
    <source>
        <dbReference type="ARBA" id="ARBA00044991"/>
    </source>
</evidence>
<keyword evidence="3 12" id="KW-0479">Metal-binding</keyword>
<sequence length="222" mass="23918">MTGDRNNWKQLAAGKEAFIFDLDGVLVDTATFHYRAWRRLANELGFDFSMQQNELLKGVSRMQSLEQVLTWGRMQQAGLDKEHLAEKKNAWYLELVERMGPDDVLPGVLAFLRAAKATGIRTALGSASKNARLILDRTGLQGYFDAVIDGNAVVMSKPHPEVFLRAAEALGAAPDACLVFEDAQAGIDAAKAAGMSAVGIGSGTALQRADLVVAGLADLKID</sequence>
<feature type="binding site" evidence="12">
    <location>
        <position position="21"/>
    </location>
    <ligand>
        <name>Mg(2+)</name>
        <dbReference type="ChEBI" id="CHEBI:18420"/>
    </ligand>
</feature>
<evidence type="ECO:0000256" key="12">
    <source>
        <dbReference type="PIRSR" id="PIRSR610972-3"/>
    </source>
</evidence>
<dbReference type="GO" id="GO:0005975">
    <property type="term" value="P:carbohydrate metabolic process"/>
    <property type="evidence" value="ECO:0007669"/>
    <property type="project" value="InterPro"/>
</dbReference>
<dbReference type="InterPro" id="IPR010972">
    <property type="entry name" value="Beta-PGM"/>
</dbReference>
<reference evidence="15" key="1">
    <citation type="submission" date="2016-10" db="EMBL/GenBank/DDBJ databases">
        <authorList>
            <person name="Varghese N."/>
            <person name="Submissions S."/>
        </authorList>
    </citation>
    <scope>NUCLEOTIDE SEQUENCE [LARGE SCALE GENOMIC DNA]</scope>
    <source>
        <strain evidence="15">DSM 22900</strain>
    </source>
</reference>
<dbReference type="InterPro" id="IPR051600">
    <property type="entry name" value="Beta-PGM-like"/>
</dbReference>
<dbReference type="SUPFAM" id="SSF56784">
    <property type="entry name" value="HAD-like"/>
    <property type="match status" value="1"/>
</dbReference>
<feature type="binding site" evidence="12">
    <location>
        <position position="23"/>
    </location>
    <ligand>
        <name>Mg(2+)</name>
        <dbReference type="ChEBI" id="CHEBI:18420"/>
    </ligand>
</feature>
<feature type="active site" description="Proton donor/acceptor" evidence="10">
    <location>
        <position position="23"/>
    </location>
</feature>
<keyword evidence="4 12" id="KW-0460">Magnesium</keyword>
<dbReference type="NCBIfam" id="TIGR02009">
    <property type="entry name" value="PGMB-YQAB-SF"/>
    <property type="match status" value="1"/>
</dbReference>
<evidence type="ECO:0000256" key="10">
    <source>
        <dbReference type="PIRSR" id="PIRSR610972-1"/>
    </source>
</evidence>
<dbReference type="InterPro" id="IPR006439">
    <property type="entry name" value="HAD-SF_hydro_IA"/>
</dbReference>
<evidence type="ECO:0000256" key="4">
    <source>
        <dbReference type="ARBA" id="ARBA00022842"/>
    </source>
</evidence>
<dbReference type="RefSeq" id="WP_090970024.1">
    <property type="nucleotide sequence ID" value="NZ_FOLL01000001.1"/>
</dbReference>
<evidence type="ECO:0000256" key="2">
    <source>
        <dbReference type="ARBA" id="ARBA00022553"/>
    </source>
</evidence>
<feature type="binding site" evidence="11">
    <location>
        <begin position="56"/>
        <end position="61"/>
    </location>
    <ligand>
        <name>substrate</name>
    </ligand>
</feature>
<dbReference type="NCBIfam" id="TIGR01990">
    <property type="entry name" value="bPGM"/>
    <property type="match status" value="1"/>
</dbReference>
<feature type="binding site" evidence="11">
    <location>
        <position position="157"/>
    </location>
    <ligand>
        <name>substrate</name>
    </ligand>
</feature>
<evidence type="ECO:0000256" key="3">
    <source>
        <dbReference type="ARBA" id="ARBA00022723"/>
    </source>
</evidence>
<dbReference type="Pfam" id="PF00702">
    <property type="entry name" value="Hydrolase"/>
    <property type="match status" value="1"/>
</dbReference>
<dbReference type="STRING" id="623281.SAMN05421747_101115"/>